<dbReference type="OrthoDB" id="19232at2759"/>
<feature type="region of interest" description="Disordered" evidence="2">
    <location>
        <begin position="413"/>
        <end position="434"/>
    </location>
</feature>
<comment type="similarity">
    <text evidence="1">Belongs to the EFR3 family.</text>
</comment>
<evidence type="ECO:0000313" key="4">
    <source>
        <dbReference type="Proteomes" id="UP000012174"/>
    </source>
</evidence>
<dbReference type="eggNOG" id="KOG1877">
    <property type="taxonomic scope" value="Eukaryota"/>
</dbReference>
<protein>
    <recommendedName>
        <fullName evidence="5">Protein EFR3</fullName>
    </recommendedName>
</protein>
<sequence length="612" mass="67513">MNAIQQRCRPKHQVLVLKCYPRAARGAVDVKPNSSELSYLLFYATSRRSKIQKVGQFLEKKTASDVWRLRIGNVQVTLQILAALIEKSPKDLPLFATNILKVLDLVLRSNDITMVEASLPTFETFCEHHDASSLFADQAYIRQYEDVVNAYATCASTRQSPGKGTPSKPIALRWRNAGLEAIRSIADSEALSSVAGRQLDVIVPMILENLWTDDGEFLQVIIERADAEGKTEGNALLRRRTSVSTVKTDGTGGDTNPVAITGSSVDIDRLAEEDTAVVAVQCLKQIFIIPTRAQIHGGIMALLKFIRERLREKEPVVKADENTGRDGGWAITIFGLVAKWAPVQDRYIIMVAVMDKLLRTQPNMENVAEQISLTAIVASLLRSDVNLIGLSVMDVLLGLLQHMKRVLKHSGGIKSNGTVSTTEKSSVVVDPTEQMSEPHKELLNRIEQCIADLATHVYYGDQISDMISTILSRLKPHPSAANSSPPAEKTDGAAGPSDSTGNMSEDQHHLDSFFTLDLAKLAALKAIKAIFLVANPQTKITGNVNLTRNKVPIQVWEGTQWLLRDPDGQVRKAYADAIVTWLDRETTKADWKARDDTYVKTSHAGFKKTSKK</sequence>
<keyword evidence="4" id="KW-1185">Reference proteome</keyword>
<gene>
    <name evidence="3" type="ORF">UCREL1_6028</name>
</gene>
<accession>M7SKV1</accession>
<dbReference type="GO" id="GO:0005886">
    <property type="term" value="C:plasma membrane"/>
    <property type="evidence" value="ECO:0007669"/>
    <property type="project" value="TreeGrafter"/>
</dbReference>
<dbReference type="GO" id="GO:0072659">
    <property type="term" value="P:protein localization to plasma membrane"/>
    <property type="evidence" value="ECO:0007669"/>
    <property type="project" value="InterPro"/>
</dbReference>
<dbReference type="STRING" id="1287681.M7SKV1"/>
<dbReference type="InterPro" id="IPR016024">
    <property type="entry name" value="ARM-type_fold"/>
</dbReference>
<dbReference type="KEGG" id="ela:UCREL1_6028"/>
<evidence type="ECO:0000256" key="1">
    <source>
        <dbReference type="ARBA" id="ARBA00010216"/>
    </source>
</evidence>
<dbReference type="SUPFAM" id="SSF48371">
    <property type="entry name" value="ARM repeat"/>
    <property type="match status" value="1"/>
</dbReference>
<name>M7SKV1_EUTLA</name>
<organism evidence="3 4">
    <name type="scientific">Eutypa lata (strain UCR-EL1)</name>
    <name type="common">Grapevine dieback disease fungus</name>
    <name type="synonym">Eutypa armeniacae</name>
    <dbReference type="NCBI Taxonomy" id="1287681"/>
    <lineage>
        <taxon>Eukaryota</taxon>
        <taxon>Fungi</taxon>
        <taxon>Dikarya</taxon>
        <taxon>Ascomycota</taxon>
        <taxon>Pezizomycotina</taxon>
        <taxon>Sordariomycetes</taxon>
        <taxon>Xylariomycetidae</taxon>
        <taxon>Xylariales</taxon>
        <taxon>Diatrypaceae</taxon>
        <taxon>Eutypa</taxon>
    </lineage>
</organism>
<evidence type="ECO:0008006" key="5">
    <source>
        <dbReference type="Google" id="ProtNLM"/>
    </source>
</evidence>
<dbReference type="Proteomes" id="UP000012174">
    <property type="component" value="Unassembled WGS sequence"/>
</dbReference>
<proteinExistence type="inferred from homology"/>
<reference evidence="4" key="1">
    <citation type="journal article" date="2013" name="Genome Announc.">
        <title>Draft genome sequence of the grapevine dieback fungus Eutypa lata UCR-EL1.</title>
        <authorList>
            <person name="Blanco-Ulate B."/>
            <person name="Rolshausen P.E."/>
            <person name="Cantu D."/>
        </authorList>
    </citation>
    <scope>NUCLEOTIDE SEQUENCE [LARGE SCALE GENOMIC DNA]</scope>
    <source>
        <strain evidence="4">UCR-EL1</strain>
    </source>
</reference>
<feature type="region of interest" description="Disordered" evidence="2">
    <location>
        <begin position="476"/>
        <end position="506"/>
    </location>
</feature>
<dbReference type="InterPro" id="IPR039786">
    <property type="entry name" value="EFR3"/>
</dbReference>
<evidence type="ECO:0000256" key="2">
    <source>
        <dbReference type="SAM" id="MobiDB-lite"/>
    </source>
</evidence>
<dbReference type="HOGENOM" id="CLU_029711_0_0_1"/>
<dbReference type="PANTHER" id="PTHR47766">
    <property type="entry name" value="PROTEIN EFR3"/>
    <property type="match status" value="1"/>
</dbReference>
<evidence type="ECO:0000313" key="3">
    <source>
        <dbReference type="EMBL" id="EMR66979.1"/>
    </source>
</evidence>
<dbReference type="AlphaFoldDB" id="M7SKV1"/>
<dbReference type="OMA" id="STTINRH"/>
<dbReference type="InterPro" id="IPR049150">
    <property type="entry name" value="EFR3_HEAT-like_rpt"/>
</dbReference>
<dbReference type="EMBL" id="KB706545">
    <property type="protein sequence ID" value="EMR66979.1"/>
    <property type="molecule type" value="Genomic_DNA"/>
</dbReference>
<feature type="compositionally biased region" description="Low complexity" evidence="2">
    <location>
        <begin position="478"/>
        <end position="487"/>
    </location>
</feature>
<feature type="compositionally biased region" description="Low complexity" evidence="2">
    <location>
        <begin position="418"/>
        <end position="429"/>
    </location>
</feature>
<dbReference type="Pfam" id="PF21072">
    <property type="entry name" value="EFR3"/>
    <property type="match status" value="2"/>
</dbReference>
<dbReference type="PANTHER" id="PTHR47766:SF1">
    <property type="entry name" value="PROTEIN EFR3"/>
    <property type="match status" value="1"/>
</dbReference>